<dbReference type="InterPro" id="IPR035075">
    <property type="entry name" value="PRMT5"/>
</dbReference>
<sequence>MAAAREIKEAEAAAAATAAAAAPSVPQHNGVYGTSARPSHLPQQQQQQQQGQAEQQLEDASHDHQQQDAKHQDADALGLDCLPRIIIYVVGAGRGPLVQAALDALRLLNIPPCFFFVAAIEKNPQALFALRDRQINDACKAWRYVAVIPGDIRAPSTAAAAAAAAVAGAAADGGGCGGDAVGKGTPRSAAAAAGAAAAGSVRCDIMVSELLGSFGDNELSPECIDRAQHLLLKEEGVSIPAAYLSSLEPVSCPLLHAAAAAAYATPQQLDGMFVVNPHGVLRPSVEGPKTCFCYHHPNLLLPPFAAGAAAAAARMHAFTQSILGAPAATGEAETAAAAAAAAEWNGLDFRSPFGVTAAAADTAATAAAHGGPRDRMRLLDWSFNYDCIIHGFLGYFFCCLYGDVFLSIDPRCSTKDMVSWFPALLLLRQPLMLQRQQQLVLSITRRCDNHKVWFERTNSSSSSRKSSSSNNNNSSNNSYILGLGELGLLLQQQQQHQFVSSSSNCSSSSRSTRNKGTCEWTCCCCTASGIGESNAVNAIGRVAAAAATRPGAGGAATVAPAAASAASAEEESGTAIAAVLATATGAVCNSSNSNSSSSSNNNSSSSKMVVFDLEGVRVYFPYDFIYPEQFAYIRAVKRTVQMQGHAVLEMPTGTGKTAAMMSILTSMQLADPSMGRIIYCTRTVAEMEKALLELKMVIDYRIKEIEKEKQQQHQLQQQQDEQQQQHQLQQQQPRAPVEAPLLGRKMRDAGYLLGVGLSARRSLCANANVLRSAEREKIDEGCRKRTAPWVRQEAIDRRHARQAFSSSSSNGSSSSTSGAEGDGTHNGSSSATAAESSAAAAAAAAAEAPDIEDVGAGDTSDGLCAFYENFDEYFSPQHFPAGVYTLEELKAAAVRWRHPLLQRSLPLCPYFLARRLLQVANVVVLNYQYLIDPKVSEAAVFGPSGSDGPLGSHHGGPYLVGFSRTAAQERAFQKQLQQQKQQDPQQQQEQEQQQQQQQEDWLSTDMGASVVVFDEAHNIDNVCIEALSVHLNKNTLDQALRNLTELSEDIKRRKAQDSERLRAEYHQLLQGMQLQQQRRREQLQQQSQPSEQQQQQSQPTQQVVVTAETFQALANPVLPSDVVEEVQT</sequence>
<feature type="domain" description="Helicase ATP-binding" evidence="6">
    <location>
        <begin position="615"/>
        <end position="1065"/>
    </location>
</feature>
<dbReference type="GO" id="GO:0005524">
    <property type="term" value="F:ATP binding"/>
    <property type="evidence" value="ECO:0007669"/>
    <property type="project" value="UniProtKB-KW"/>
</dbReference>
<dbReference type="SUPFAM" id="SSF53335">
    <property type="entry name" value="S-adenosyl-L-methionine-dependent methyltransferases"/>
    <property type="match status" value="1"/>
</dbReference>
<feature type="region of interest" description="Disordered" evidence="5">
    <location>
        <begin position="1"/>
        <end position="72"/>
    </location>
</feature>
<dbReference type="GO" id="GO:0003678">
    <property type="term" value="F:DNA helicase activity"/>
    <property type="evidence" value="ECO:0007669"/>
    <property type="project" value="InterPro"/>
</dbReference>
<gene>
    <name evidence="7" type="ORF">EMH_0060560</name>
</gene>
<proteinExistence type="predicted"/>
<dbReference type="Pfam" id="PF05185">
    <property type="entry name" value="PRMT5"/>
    <property type="match status" value="1"/>
</dbReference>
<keyword evidence="7" id="KW-0489">Methyltransferase</keyword>
<dbReference type="GO" id="GO:0032259">
    <property type="term" value="P:methylation"/>
    <property type="evidence" value="ECO:0007669"/>
    <property type="project" value="UniProtKB-KW"/>
</dbReference>
<evidence type="ECO:0000256" key="4">
    <source>
        <dbReference type="ARBA" id="ARBA00022840"/>
    </source>
</evidence>
<dbReference type="InterPro" id="IPR025799">
    <property type="entry name" value="Arg_MeTrfase"/>
</dbReference>
<dbReference type="PROSITE" id="PS51193">
    <property type="entry name" value="HELICASE_ATP_BIND_2"/>
    <property type="match status" value="1"/>
</dbReference>
<dbReference type="GO" id="GO:0005634">
    <property type="term" value="C:nucleus"/>
    <property type="evidence" value="ECO:0007669"/>
    <property type="project" value="TreeGrafter"/>
</dbReference>
<feature type="region of interest" description="Disordered" evidence="5">
    <location>
        <begin position="793"/>
        <end position="834"/>
    </location>
</feature>
<keyword evidence="7" id="KW-0808">Transferase</keyword>
<dbReference type="InterPro" id="IPR010614">
    <property type="entry name" value="RAD3-like_helicase_DEAD"/>
</dbReference>
<evidence type="ECO:0000256" key="3">
    <source>
        <dbReference type="ARBA" id="ARBA00022801"/>
    </source>
</evidence>
<dbReference type="SUPFAM" id="SSF52540">
    <property type="entry name" value="P-loop containing nucleoside triphosphate hydrolases"/>
    <property type="match status" value="1"/>
</dbReference>
<dbReference type="GO" id="GO:0003677">
    <property type="term" value="F:DNA binding"/>
    <property type="evidence" value="ECO:0007669"/>
    <property type="project" value="InterPro"/>
</dbReference>
<dbReference type="Gene3D" id="2.70.160.11">
    <property type="entry name" value="Hnrnp arginine n-methyltransferase1"/>
    <property type="match status" value="1"/>
</dbReference>
<dbReference type="GO" id="GO:0006355">
    <property type="term" value="P:regulation of DNA-templated transcription"/>
    <property type="evidence" value="ECO:0007669"/>
    <property type="project" value="TreeGrafter"/>
</dbReference>
<feature type="compositionally biased region" description="Low complexity" evidence="5">
    <location>
        <begin position="12"/>
        <end position="22"/>
    </location>
</feature>
<feature type="compositionally biased region" description="Basic and acidic residues" evidence="5">
    <location>
        <begin position="59"/>
        <end position="72"/>
    </location>
</feature>
<dbReference type="GO" id="GO:0005829">
    <property type="term" value="C:cytosol"/>
    <property type="evidence" value="ECO:0007669"/>
    <property type="project" value="TreeGrafter"/>
</dbReference>
<feature type="compositionally biased region" description="Low complexity" evidence="5">
    <location>
        <begin position="805"/>
        <end position="817"/>
    </location>
</feature>
<feature type="region of interest" description="Disordered" evidence="5">
    <location>
        <begin position="711"/>
        <end position="741"/>
    </location>
</feature>
<dbReference type="Gene3D" id="3.40.50.150">
    <property type="entry name" value="Vaccinia Virus protein VP39"/>
    <property type="match status" value="1"/>
</dbReference>
<feature type="compositionally biased region" description="Low complexity" evidence="5">
    <location>
        <begin position="1083"/>
        <end position="1101"/>
    </location>
</feature>
<feature type="region of interest" description="Disordered" evidence="5">
    <location>
        <begin position="973"/>
        <end position="1000"/>
    </location>
</feature>
<evidence type="ECO:0000256" key="5">
    <source>
        <dbReference type="SAM" id="MobiDB-lite"/>
    </source>
</evidence>
<name>U6KDH7_9EIME</name>
<dbReference type="GO" id="GO:0016274">
    <property type="term" value="F:protein-arginine N-methyltransferase activity"/>
    <property type="evidence" value="ECO:0007669"/>
    <property type="project" value="InterPro"/>
</dbReference>
<feature type="compositionally biased region" description="Low complexity" evidence="5">
    <location>
        <begin position="973"/>
        <end position="999"/>
    </location>
</feature>
<dbReference type="InterPro" id="IPR029063">
    <property type="entry name" value="SAM-dependent_MTases_sf"/>
</dbReference>
<organism evidence="7 8">
    <name type="scientific">Eimeria mitis</name>
    <dbReference type="NCBI Taxonomy" id="44415"/>
    <lineage>
        <taxon>Eukaryota</taxon>
        <taxon>Sar</taxon>
        <taxon>Alveolata</taxon>
        <taxon>Apicomplexa</taxon>
        <taxon>Conoidasida</taxon>
        <taxon>Coccidia</taxon>
        <taxon>Eucoccidiorida</taxon>
        <taxon>Eimeriorina</taxon>
        <taxon>Eimeriidae</taxon>
        <taxon>Eimeria</taxon>
    </lineage>
</organism>
<keyword evidence="1" id="KW-0949">S-adenosyl-L-methionine</keyword>
<dbReference type="Proteomes" id="UP000030744">
    <property type="component" value="Unassembled WGS sequence"/>
</dbReference>
<evidence type="ECO:0000313" key="7">
    <source>
        <dbReference type="EMBL" id="CDJ36075.1"/>
    </source>
</evidence>
<dbReference type="PANTHER" id="PTHR10738">
    <property type="entry name" value="PROTEIN ARGININE N-METHYLTRANSFERASE 5"/>
    <property type="match status" value="1"/>
</dbReference>
<keyword evidence="2" id="KW-0547">Nucleotide-binding</keyword>
<feature type="compositionally biased region" description="Low complexity" evidence="5">
    <location>
        <begin position="43"/>
        <end position="55"/>
    </location>
</feature>
<dbReference type="GO" id="GO:0016818">
    <property type="term" value="F:hydrolase activity, acting on acid anhydrides, in phosphorus-containing anhydrides"/>
    <property type="evidence" value="ECO:0007669"/>
    <property type="project" value="InterPro"/>
</dbReference>
<keyword evidence="8" id="KW-1185">Reference proteome</keyword>
<protein>
    <submittedName>
        <fullName evidence="7">Protein arginine n-methyltransferase, putative</fullName>
    </submittedName>
</protein>
<evidence type="ECO:0000256" key="2">
    <source>
        <dbReference type="ARBA" id="ARBA00022741"/>
    </source>
</evidence>
<dbReference type="Pfam" id="PF17286">
    <property type="entry name" value="PRMT5_C"/>
    <property type="match status" value="1"/>
</dbReference>
<feature type="region of interest" description="Disordered" evidence="5">
    <location>
        <begin position="1081"/>
        <end position="1101"/>
    </location>
</feature>
<dbReference type="GeneID" id="60404148"/>
<dbReference type="PANTHER" id="PTHR10738:SF0">
    <property type="entry name" value="PROTEIN ARGININE N-METHYLTRANSFERASE 5"/>
    <property type="match status" value="1"/>
</dbReference>
<evidence type="ECO:0000259" key="6">
    <source>
        <dbReference type="PROSITE" id="PS51193"/>
    </source>
</evidence>
<keyword evidence="3" id="KW-0378">Hydrolase</keyword>
<evidence type="ECO:0000256" key="1">
    <source>
        <dbReference type="ARBA" id="ARBA00022691"/>
    </source>
</evidence>
<keyword evidence="4" id="KW-0067">ATP-binding</keyword>
<dbReference type="AlphaFoldDB" id="U6KDH7"/>
<reference evidence="7" key="1">
    <citation type="submission" date="2013-10" db="EMBL/GenBank/DDBJ databases">
        <title>Genomic analysis of the causative agents of coccidiosis in chickens.</title>
        <authorList>
            <person name="Reid A.J."/>
            <person name="Blake D."/>
            <person name="Billington K."/>
            <person name="Browne H."/>
            <person name="Dunn M."/>
            <person name="Hung S."/>
            <person name="Kawahara F."/>
            <person name="Miranda-Saavedra D."/>
            <person name="Mourier T."/>
            <person name="Nagra H."/>
            <person name="Otto T.D."/>
            <person name="Rawlings N."/>
            <person name="Sanchez A."/>
            <person name="Sanders M."/>
            <person name="Subramaniam C."/>
            <person name="Tay Y."/>
            <person name="Dear P."/>
            <person name="Doerig C."/>
            <person name="Gruber A."/>
            <person name="Parkinson J."/>
            <person name="Shirley M."/>
            <person name="Wan K.L."/>
            <person name="Berriman M."/>
            <person name="Tomley F."/>
            <person name="Pain A."/>
        </authorList>
    </citation>
    <scope>NUCLEOTIDE SEQUENCE [LARGE SCALE GENOMIC DNA]</scope>
    <source>
        <strain evidence="7">Houghton</strain>
    </source>
</reference>
<dbReference type="InterPro" id="IPR006554">
    <property type="entry name" value="Helicase-like_DEXD_c2"/>
</dbReference>
<dbReference type="Gene3D" id="3.40.50.300">
    <property type="entry name" value="P-loop containing nucleotide triphosphate hydrolases"/>
    <property type="match status" value="2"/>
</dbReference>
<feature type="compositionally biased region" description="Basic and acidic residues" evidence="5">
    <location>
        <begin position="1"/>
        <end position="11"/>
    </location>
</feature>
<dbReference type="InterPro" id="IPR035248">
    <property type="entry name" value="PRMT5_C"/>
</dbReference>
<reference evidence="7" key="2">
    <citation type="submission" date="2013-10" db="EMBL/GenBank/DDBJ databases">
        <authorList>
            <person name="Aslett M."/>
        </authorList>
    </citation>
    <scope>NUCLEOTIDE SEQUENCE [LARGE SCALE GENOMIC DNA]</scope>
    <source>
        <strain evidence="7">Houghton</strain>
    </source>
</reference>
<dbReference type="VEuPathDB" id="ToxoDB:EMH_0060560"/>
<feature type="compositionally biased region" description="Low complexity" evidence="5">
    <location>
        <begin position="712"/>
        <end position="732"/>
    </location>
</feature>
<dbReference type="OrthoDB" id="348862at2759"/>
<dbReference type="RefSeq" id="XP_037878364.1">
    <property type="nucleotide sequence ID" value="XM_038022510.1"/>
</dbReference>
<dbReference type="Gene3D" id="1.10.275.40">
    <property type="match status" value="1"/>
</dbReference>
<dbReference type="SMART" id="SM00488">
    <property type="entry name" value="DEXDc2"/>
    <property type="match status" value="1"/>
</dbReference>
<dbReference type="EMBL" id="HG735528">
    <property type="protein sequence ID" value="CDJ36075.1"/>
    <property type="molecule type" value="Genomic_DNA"/>
</dbReference>
<dbReference type="InterPro" id="IPR014013">
    <property type="entry name" value="Helic_SF1/SF2_ATP-bd_DinG/Rad3"/>
</dbReference>
<dbReference type="InterPro" id="IPR027417">
    <property type="entry name" value="P-loop_NTPase"/>
</dbReference>
<accession>U6KDH7</accession>
<dbReference type="InterPro" id="IPR002464">
    <property type="entry name" value="DNA/RNA_helicase_DEAH_CS"/>
</dbReference>
<evidence type="ECO:0000313" key="8">
    <source>
        <dbReference type="Proteomes" id="UP000030744"/>
    </source>
</evidence>
<dbReference type="PROSITE" id="PS00690">
    <property type="entry name" value="DEAH_ATP_HELICASE"/>
    <property type="match status" value="1"/>
</dbReference>
<dbReference type="Pfam" id="PF06733">
    <property type="entry name" value="DEAD_2"/>
    <property type="match status" value="2"/>
</dbReference>